<dbReference type="AlphaFoldDB" id="A0A2J6R3J3"/>
<reference evidence="1 2" key="1">
    <citation type="submission" date="2016-04" db="EMBL/GenBank/DDBJ databases">
        <title>A degradative enzymes factory behind the ericoid mycorrhizal symbiosis.</title>
        <authorList>
            <consortium name="DOE Joint Genome Institute"/>
            <person name="Martino E."/>
            <person name="Morin E."/>
            <person name="Grelet G."/>
            <person name="Kuo A."/>
            <person name="Kohler A."/>
            <person name="Daghino S."/>
            <person name="Barry K."/>
            <person name="Choi C."/>
            <person name="Cichocki N."/>
            <person name="Clum A."/>
            <person name="Copeland A."/>
            <person name="Hainaut M."/>
            <person name="Haridas S."/>
            <person name="Labutti K."/>
            <person name="Lindquist E."/>
            <person name="Lipzen A."/>
            <person name="Khouja H.-R."/>
            <person name="Murat C."/>
            <person name="Ohm R."/>
            <person name="Olson A."/>
            <person name="Spatafora J."/>
            <person name="Veneault-Fourrey C."/>
            <person name="Henrissat B."/>
            <person name="Grigoriev I."/>
            <person name="Martin F."/>
            <person name="Perotto S."/>
        </authorList>
    </citation>
    <scope>NUCLEOTIDE SEQUENCE [LARGE SCALE GENOMIC DNA]</scope>
    <source>
        <strain evidence="1 2">F</strain>
    </source>
</reference>
<dbReference type="EMBL" id="KZ613957">
    <property type="protein sequence ID" value="PMD33078.1"/>
    <property type="molecule type" value="Genomic_DNA"/>
</dbReference>
<evidence type="ECO:0000313" key="1">
    <source>
        <dbReference type="EMBL" id="PMD33078.1"/>
    </source>
</evidence>
<accession>A0A2J6R3J3</accession>
<dbReference type="Proteomes" id="UP000235786">
    <property type="component" value="Unassembled WGS sequence"/>
</dbReference>
<sequence>MPGSVALCVIEISEGAPGYQFLLSTFFGIGEKHLYSLAFVEAYFSRPLVLVALFSYPFLLPFQADPLSSSTHAIFSRREVIVNMRPSLVLNVAFILFSGYCVYGQSAISTTGGSGYTGYNLTVDGSPEDTDYSTLDTPSSVSTTNPPPDIYLNASVHVGEIDIVVKNLTAQINLQATVLSLLNFNAGVDLSIDRVSLTIQNVTAKVLLEARLENLVLMIGTILDSLDLNPALATLGTDLVNITNTTVGALESPSIQSRGVPISYDLAHNVLYSTNNYQGNTHSNRILTQTGTIVDQFLDNDGNIKSTQTVGYYLKDMTFNGENTSAVIHGQPVWKLEYVYQPFVGLIVVSNIYVNDTGTVMATQVLSELSGGGSSTIGD</sequence>
<name>A0A2J6R3J3_HYAVF</name>
<proteinExistence type="predicted"/>
<protein>
    <submittedName>
        <fullName evidence="1">Uncharacterized protein</fullName>
    </submittedName>
</protein>
<organism evidence="1 2">
    <name type="scientific">Hyaloscypha variabilis (strain UAMH 11265 / GT02V1 / F)</name>
    <name type="common">Meliniomyces variabilis</name>
    <dbReference type="NCBI Taxonomy" id="1149755"/>
    <lineage>
        <taxon>Eukaryota</taxon>
        <taxon>Fungi</taxon>
        <taxon>Dikarya</taxon>
        <taxon>Ascomycota</taxon>
        <taxon>Pezizomycotina</taxon>
        <taxon>Leotiomycetes</taxon>
        <taxon>Helotiales</taxon>
        <taxon>Hyaloscyphaceae</taxon>
        <taxon>Hyaloscypha</taxon>
        <taxon>Hyaloscypha variabilis</taxon>
    </lineage>
</organism>
<dbReference type="OrthoDB" id="4148174at2759"/>
<keyword evidence="2" id="KW-1185">Reference proteome</keyword>
<evidence type="ECO:0000313" key="2">
    <source>
        <dbReference type="Proteomes" id="UP000235786"/>
    </source>
</evidence>
<gene>
    <name evidence="1" type="ORF">L207DRAFT_535771</name>
</gene>